<dbReference type="PANTHER" id="PTHR28018:SF3">
    <property type="entry name" value="RESPIRATORY SUPERCOMPLEX FACTOR 2, MITOCHONDRIAL"/>
    <property type="match status" value="1"/>
</dbReference>
<protein>
    <submittedName>
        <fullName evidence="8">DEBR0S4_12728g1_1</fullName>
    </submittedName>
</protein>
<dbReference type="GO" id="GO:0005739">
    <property type="term" value="C:mitochondrion"/>
    <property type="evidence" value="ECO:0007669"/>
    <property type="project" value="UniProtKB-SubCell"/>
</dbReference>
<dbReference type="InterPro" id="IPR040153">
    <property type="entry name" value="Rcf2"/>
</dbReference>
<dbReference type="PANTHER" id="PTHR28018">
    <property type="entry name" value="RESPIRATORY SUPERCOMPLEX FACTOR 2, MITOCHONDRIAL"/>
    <property type="match status" value="1"/>
</dbReference>
<evidence type="ECO:0000256" key="1">
    <source>
        <dbReference type="ARBA" id="ARBA00004173"/>
    </source>
</evidence>
<feature type="transmembrane region" description="Helical" evidence="5">
    <location>
        <begin position="15"/>
        <end position="38"/>
    </location>
</feature>
<name>A0A7D9D254_DEKBR</name>
<keyword evidence="2 5" id="KW-0812">Transmembrane</keyword>
<proteinExistence type="predicted"/>
<organism evidence="8 9">
    <name type="scientific">Dekkera bruxellensis</name>
    <name type="common">Brettanomyces custersii</name>
    <dbReference type="NCBI Taxonomy" id="5007"/>
    <lineage>
        <taxon>Eukaryota</taxon>
        <taxon>Fungi</taxon>
        <taxon>Dikarya</taxon>
        <taxon>Ascomycota</taxon>
        <taxon>Saccharomycotina</taxon>
        <taxon>Pichiomycetes</taxon>
        <taxon>Pichiales</taxon>
        <taxon>Pichiaceae</taxon>
        <taxon>Brettanomyces</taxon>
    </lineage>
</organism>
<dbReference type="PROSITE" id="PS51503">
    <property type="entry name" value="HIG1"/>
    <property type="match status" value="1"/>
</dbReference>
<dbReference type="Proteomes" id="UP000478008">
    <property type="component" value="Unassembled WGS sequence"/>
</dbReference>
<keyword evidence="4 5" id="KW-0472">Membrane</keyword>
<keyword evidence="3 5" id="KW-1133">Transmembrane helix</keyword>
<feature type="transmembrane region" description="Helical" evidence="5">
    <location>
        <begin position="150"/>
        <end position="168"/>
    </location>
</feature>
<evidence type="ECO:0000313" key="10">
    <source>
        <dbReference type="Proteomes" id="UP000568158"/>
    </source>
</evidence>
<reference evidence="8 9" key="1">
    <citation type="submission" date="2019-07" db="EMBL/GenBank/DDBJ databases">
        <authorList>
            <person name="Friedrich A."/>
            <person name="Schacherer J."/>
        </authorList>
    </citation>
    <scope>NUCLEOTIDE SEQUENCE [LARGE SCALE GENOMIC DNA]</scope>
</reference>
<feature type="transmembrane region" description="Helical" evidence="5">
    <location>
        <begin position="113"/>
        <end position="130"/>
    </location>
</feature>
<gene>
    <name evidence="8" type="ORF">DEBR0S4_12728G</name>
    <name evidence="7" type="ORF">HII12_001298</name>
</gene>
<sequence>MKVITEEEKNAENKAVLLGSVKGLAIGAMCSLGIYAAAKARFRPLLRMSASAKSATFVTPPLFFALVDAEKGNNKFDKEMYSHDEEEREKKVQRNVWNSMSTKEQIRSTLSSGKYKIITGIWALSLWGSWKLANRDQLLSKAQSFYNARMYAQFVTILLLLGSIGLSMKDEQKHRNTIGRDDYFSRILSAAKSREAAL</sequence>
<feature type="domain" description="HIG1" evidence="6">
    <location>
        <begin position="87"/>
        <end position="178"/>
    </location>
</feature>
<dbReference type="AlphaFoldDB" id="A0A7D9D254"/>
<dbReference type="GO" id="GO:0033617">
    <property type="term" value="P:mitochondrial respiratory chain complex IV assembly"/>
    <property type="evidence" value="ECO:0007669"/>
    <property type="project" value="TreeGrafter"/>
</dbReference>
<evidence type="ECO:0000256" key="5">
    <source>
        <dbReference type="SAM" id="Phobius"/>
    </source>
</evidence>
<evidence type="ECO:0000256" key="2">
    <source>
        <dbReference type="ARBA" id="ARBA00022692"/>
    </source>
</evidence>
<dbReference type="EMBL" id="JABCYN010000012">
    <property type="protein sequence ID" value="KAF6014880.1"/>
    <property type="molecule type" value="Genomic_DNA"/>
</dbReference>
<evidence type="ECO:0000256" key="3">
    <source>
        <dbReference type="ARBA" id="ARBA00022989"/>
    </source>
</evidence>
<evidence type="ECO:0000313" key="9">
    <source>
        <dbReference type="Proteomes" id="UP000478008"/>
    </source>
</evidence>
<comment type="subcellular location">
    <subcellularLocation>
        <location evidence="1">Mitochondrion</location>
    </subcellularLocation>
</comment>
<evidence type="ECO:0000256" key="4">
    <source>
        <dbReference type="ARBA" id="ARBA00023136"/>
    </source>
</evidence>
<evidence type="ECO:0000313" key="8">
    <source>
        <dbReference type="EMBL" id="VUG19192.1"/>
    </source>
</evidence>
<evidence type="ECO:0000313" key="7">
    <source>
        <dbReference type="EMBL" id="KAF6014880.1"/>
    </source>
</evidence>
<reference evidence="7 10" key="2">
    <citation type="journal article" date="2020" name="Appl. Microbiol. Biotechnol.">
        <title>Targeted gene deletion in Brettanomyces bruxellensis with an expression-free CRISPR-Cas9 system.</title>
        <authorList>
            <person name="Varela C."/>
            <person name="Bartel C."/>
            <person name="Onetto C."/>
            <person name="Borneman A."/>
        </authorList>
    </citation>
    <scope>NUCLEOTIDE SEQUENCE [LARGE SCALE GENOMIC DNA]</scope>
    <source>
        <strain evidence="7 10">AWRI1613</strain>
    </source>
</reference>
<keyword evidence="9" id="KW-1185">Reference proteome</keyword>
<accession>A0A7D9D254</accession>
<evidence type="ECO:0000259" key="6">
    <source>
        <dbReference type="PROSITE" id="PS51503"/>
    </source>
</evidence>
<dbReference type="Proteomes" id="UP000568158">
    <property type="component" value="Unassembled WGS sequence"/>
</dbReference>
<dbReference type="EMBL" id="CABFWN010000004">
    <property type="protein sequence ID" value="VUG19192.1"/>
    <property type="molecule type" value="Genomic_DNA"/>
</dbReference>
<dbReference type="InterPro" id="IPR007667">
    <property type="entry name" value="Hypoxia_induced_domain"/>
</dbReference>